<evidence type="ECO:0000313" key="1">
    <source>
        <dbReference type="EMBL" id="CAJ2499821.1"/>
    </source>
</evidence>
<dbReference type="AlphaFoldDB" id="A0AAI8V7K6"/>
<dbReference type="EMBL" id="CAUWAG010000003">
    <property type="protein sequence ID" value="CAJ2499821.1"/>
    <property type="molecule type" value="Genomic_DNA"/>
</dbReference>
<gene>
    <name evidence="1" type="ORF">KHLLAP_LOCUS289</name>
</gene>
<keyword evidence="2" id="KW-1185">Reference proteome</keyword>
<proteinExistence type="predicted"/>
<dbReference type="Proteomes" id="UP001295740">
    <property type="component" value="Unassembled WGS sequence"/>
</dbReference>
<sequence>MPPNPYLDHLEHTDDVQFCIDIYAKLMGLSEHANIKKADIQNLIEVFYKRENRGVFPMQTQAVSEGNWQEFGREGTCKLVVGYVDDKQRDDYE</sequence>
<evidence type="ECO:0000313" key="2">
    <source>
        <dbReference type="Proteomes" id="UP001295740"/>
    </source>
</evidence>
<accession>A0AAI8V7K6</accession>
<organism evidence="1 2">
    <name type="scientific">Anthostomella pinea</name>
    <dbReference type="NCBI Taxonomy" id="933095"/>
    <lineage>
        <taxon>Eukaryota</taxon>
        <taxon>Fungi</taxon>
        <taxon>Dikarya</taxon>
        <taxon>Ascomycota</taxon>
        <taxon>Pezizomycotina</taxon>
        <taxon>Sordariomycetes</taxon>
        <taxon>Xylariomycetidae</taxon>
        <taxon>Xylariales</taxon>
        <taxon>Xylariaceae</taxon>
        <taxon>Anthostomella</taxon>
    </lineage>
</organism>
<protein>
    <submittedName>
        <fullName evidence="1">Uu.00g026740.m01.CDS01</fullName>
    </submittedName>
</protein>
<reference evidence="1" key="1">
    <citation type="submission" date="2023-10" db="EMBL/GenBank/DDBJ databases">
        <authorList>
            <person name="Hackl T."/>
        </authorList>
    </citation>
    <scope>NUCLEOTIDE SEQUENCE</scope>
</reference>
<comment type="caution">
    <text evidence="1">The sequence shown here is derived from an EMBL/GenBank/DDBJ whole genome shotgun (WGS) entry which is preliminary data.</text>
</comment>
<name>A0AAI8V7K6_9PEZI</name>